<dbReference type="GeneID" id="24958148"/>
<dbReference type="Proteomes" id="UP000019434">
    <property type="component" value="Chromosome"/>
</dbReference>
<sequence length="296" mass="33273">MPSSTSDFTVAVNDVLYVDRWGISTLSDFTTTVNIQVWNQSPQPIYVKAVINDSNGNWKFDDGTTAKQLGEVRGFDYANFKATLKRAVPSSDIEDEQFTITFEFYKDSSYSQKVDQISKTIKTNIIDFHASPSGWTVSINDFDDGKDGGWSGDFSVSNTASVKSNGYSMYYYLSGTTATKLPYISKSISVPSGVSKATLIFYYGAHLFSGWNGHYARLNYVRVYINGVKVYEDHIDAKVDYDPTHKYIGWNQVGIDLTPYAGQDITIKIEFEEKLDYSSVMYIKTAVDEIIFATKQ</sequence>
<accession>U3RJB3</accession>
<dbReference type="STRING" id="195522.BD01_2272"/>
<dbReference type="RefSeq" id="WP_022547008.1">
    <property type="nucleotide sequence ID" value="NC_022527.1"/>
</dbReference>
<dbReference type="AlphaFoldDB" id="U3RJB3"/>
<proteinExistence type="predicted"/>
<protein>
    <submittedName>
        <fullName evidence="1">Uncharacterized protein</fullName>
    </submittedName>
</protein>
<keyword evidence="3" id="KW-1185">Reference proteome</keyword>
<reference evidence="2 3" key="2">
    <citation type="submission" date="2014-02" db="EMBL/GenBank/DDBJ databases">
        <title>Genome Sequence of an Hyperthermophilic Archaeon, Thermococcus nautili 30-1, producing viral vesicles.</title>
        <authorList>
            <person name="Oberto J."/>
            <person name="Gaudin M."/>
            <person name="Cossu M."/>
            <person name="Gorlas A."/>
            <person name="Slesarev A."/>
            <person name="Marguet E."/>
            <person name="Forterre P."/>
        </authorList>
    </citation>
    <scope>NUCLEOTIDE SEQUENCE [LARGE SCALE GENOMIC DNA]</scope>
    <source>
        <strain evidence="2 3">30-1</strain>
    </source>
</reference>
<evidence type="ECO:0000313" key="2">
    <source>
        <dbReference type="EMBL" id="AHL23859.1"/>
    </source>
</evidence>
<dbReference type="OrthoDB" id="94456at2157"/>
<organism evidence="1">
    <name type="scientific">Thermococcus nautili</name>
    <dbReference type="NCBI Taxonomy" id="195522"/>
    <lineage>
        <taxon>Archaea</taxon>
        <taxon>Methanobacteriati</taxon>
        <taxon>Methanobacteriota</taxon>
        <taxon>Thermococci</taxon>
        <taxon>Thermococcales</taxon>
        <taxon>Thermococcaceae</taxon>
        <taxon>Thermococcus</taxon>
    </lineage>
</organism>
<dbReference type="KEGG" id="tnu:BD01_2272"/>
<dbReference type="EMBL" id="CP007264">
    <property type="protein sequence ID" value="AHL23859.1"/>
    <property type="molecule type" value="Genomic_DNA"/>
</dbReference>
<dbReference type="HOGENOM" id="CLU_938826_0_0_2"/>
<evidence type="ECO:0000313" key="3">
    <source>
        <dbReference type="Proteomes" id="UP000019434"/>
    </source>
</evidence>
<evidence type="ECO:0000313" key="1">
    <source>
        <dbReference type="EMBL" id="AGX15332.1"/>
    </source>
</evidence>
<dbReference type="EMBL" id="KF527230">
    <property type="protein sequence ID" value="AGX15332.1"/>
    <property type="molecule type" value="Genomic_DNA"/>
</dbReference>
<geneLocation type="plasmid" evidence="1">
    <name>pTN3</name>
</geneLocation>
<gene>
    <name evidence="2" type="ORF">BD01_2272</name>
    <name evidence="1" type="ORF">TNaP3-18</name>
</gene>
<keyword evidence="1" id="KW-0614">Plasmid</keyword>
<name>U3RJB3_9EURY</name>
<reference evidence="1" key="1">
    <citation type="journal article" date="2014" name="Environ. Microbiol.">
        <title>Extracellular membrane vesicles harbouring viral genomes.</title>
        <authorList>
            <person name="Gaudin M."/>
            <person name="Krupovic M."/>
            <person name="Marguet E."/>
            <person name="Gauliard E."/>
            <person name="Cvirkaite-Krupovic V."/>
            <person name="Le Cam E."/>
            <person name="Oberto J."/>
            <person name="Forterre P."/>
        </authorList>
    </citation>
    <scope>NUCLEOTIDE SEQUENCE</scope>
    <source>
        <strain evidence="1">30-1</strain>
        <plasmid evidence="1">pTN3</plasmid>
    </source>
</reference>